<sequence length="56" mass="6174">MLPQPLFPLGMRWVWCVERFSPFGYVLLLALLGYLVNALHSSSAFGSPGAISRLPP</sequence>
<keyword evidence="1" id="KW-0812">Transmembrane</keyword>
<accession>A0ABQ4MN13</accession>
<evidence type="ECO:0000313" key="3">
    <source>
        <dbReference type="Proteomes" id="UP000681290"/>
    </source>
</evidence>
<reference evidence="2 3" key="1">
    <citation type="submission" date="2021-03" db="EMBL/GenBank/DDBJ databases">
        <title>Antimicrobial resistance genes in bacteria isolated from Japanese honey, and their potential for conferring macrolide and lincosamide resistance in the American foulbrood pathogen Paenibacillus larvae.</title>
        <authorList>
            <person name="Okamoto M."/>
            <person name="Kumagai M."/>
            <person name="Kanamori H."/>
            <person name="Takamatsu D."/>
        </authorList>
    </citation>
    <scope>NUCLEOTIDE SEQUENCE [LARGE SCALE GENOMIC DNA]</scope>
    <source>
        <strain evidence="2 3">J15TS10</strain>
    </source>
</reference>
<comment type="caution">
    <text evidence="2">The sequence shown here is derived from an EMBL/GenBank/DDBJ whole genome shotgun (WGS) entry which is preliminary data.</text>
</comment>
<dbReference type="EMBL" id="BOSM01000002">
    <property type="protein sequence ID" value="GIP57382.1"/>
    <property type="molecule type" value="Genomic_DNA"/>
</dbReference>
<dbReference type="Proteomes" id="UP000681290">
    <property type="component" value="Unassembled WGS sequence"/>
</dbReference>
<name>A0ABQ4MN13_9BACL</name>
<keyword evidence="1" id="KW-1133">Transmembrane helix</keyword>
<keyword evidence="3" id="KW-1185">Reference proteome</keyword>
<evidence type="ECO:0000313" key="2">
    <source>
        <dbReference type="EMBL" id="GIP57382.1"/>
    </source>
</evidence>
<gene>
    <name evidence="2" type="ORF">J15TS10_11960</name>
</gene>
<evidence type="ECO:0000256" key="1">
    <source>
        <dbReference type="SAM" id="Phobius"/>
    </source>
</evidence>
<keyword evidence="1" id="KW-0472">Membrane</keyword>
<protein>
    <submittedName>
        <fullName evidence="2">Uncharacterized protein</fullName>
    </submittedName>
</protein>
<proteinExistence type="predicted"/>
<feature type="transmembrane region" description="Helical" evidence="1">
    <location>
        <begin position="20"/>
        <end position="39"/>
    </location>
</feature>
<organism evidence="2 3">
    <name type="scientific">Paenibacillus woosongensis</name>
    <dbReference type="NCBI Taxonomy" id="307580"/>
    <lineage>
        <taxon>Bacteria</taxon>
        <taxon>Bacillati</taxon>
        <taxon>Bacillota</taxon>
        <taxon>Bacilli</taxon>
        <taxon>Bacillales</taxon>
        <taxon>Paenibacillaceae</taxon>
        <taxon>Paenibacillus</taxon>
    </lineage>
</organism>